<evidence type="ECO:0000313" key="2">
    <source>
        <dbReference type="Proteomes" id="UP000078512"/>
    </source>
</evidence>
<proteinExistence type="predicted"/>
<protein>
    <submittedName>
        <fullName evidence="1">Uncharacterized protein</fullName>
    </submittedName>
</protein>
<dbReference type="AlphaFoldDB" id="A0A197KCR0"/>
<dbReference type="Proteomes" id="UP000078512">
    <property type="component" value="Unassembled WGS sequence"/>
</dbReference>
<gene>
    <name evidence="1" type="ORF">K457DRAFT_1815079</name>
</gene>
<reference evidence="1 2" key="1">
    <citation type="submission" date="2016-05" db="EMBL/GenBank/DDBJ databases">
        <title>Genome sequencing reveals origins of a unique bacterial endosymbiosis in the earliest lineages of terrestrial Fungi.</title>
        <authorList>
            <consortium name="DOE Joint Genome Institute"/>
            <person name="Uehling J."/>
            <person name="Gryganskyi A."/>
            <person name="Hameed K."/>
            <person name="Tschaplinski T."/>
            <person name="Misztal P."/>
            <person name="Wu S."/>
            <person name="Desiro A."/>
            <person name="Vande Pol N."/>
            <person name="Du Z.-Y."/>
            <person name="Zienkiewicz A."/>
            <person name="Zienkiewicz K."/>
            <person name="Morin E."/>
            <person name="Tisserant E."/>
            <person name="Splivallo R."/>
            <person name="Hainaut M."/>
            <person name="Henrissat B."/>
            <person name="Ohm R."/>
            <person name="Kuo A."/>
            <person name="Yan J."/>
            <person name="Lipzen A."/>
            <person name="Nolan M."/>
            <person name="Labutti K."/>
            <person name="Barry K."/>
            <person name="Goldstein A."/>
            <person name="Labbe J."/>
            <person name="Schadt C."/>
            <person name="Tuskan G."/>
            <person name="Grigoriev I."/>
            <person name="Martin F."/>
            <person name="Vilgalys R."/>
            <person name="Bonito G."/>
        </authorList>
    </citation>
    <scope>NUCLEOTIDE SEQUENCE [LARGE SCALE GENOMIC DNA]</scope>
    <source>
        <strain evidence="1 2">AG-77</strain>
    </source>
</reference>
<evidence type="ECO:0000313" key="1">
    <source>
        <dbReference type="EMBL" id="OAQ34963.1"/>
    </source>
</evidence>
<organism evidence="1 2">
    <name type="scientific">Linnemannia elongata AG-77</name>
    <dbReference type="NCBI Taxonomy" id="1314771"/>
    <lineage>
        <taxon>Eukaryota</taxon>
        <taxon>Fungi</taxon>
        <taxon>Fungi incertae sedis</taxon>
        <taxon>Mucoromycota</taxon>
        <taxon>Mortierellomycotina</taxon>
        <taxon>Mortierellomycetes</taxon>
        <taxon>Mortierellales</taxon>
        <taxon>Mortierellaceae</taxon>
        <taxon>Linnemannia</taxon>
    </lineage>
</organism>
<keyword evidence="2" id="KW-1185">Reference proteome</keyword>
<sequence>MLSHESLINITFNQVAHLPSNVGTLKSEPEGSEEQMEFAKVSKLFYDSMMFRSLYSYGDGSSKGTEVEKYIAELRDALNHIELVVESVKLTHSGQLRECDEDVYFSEHMLRRYRRLFDRKVFAPGYTAIKVSLDYPCAKKVILILANVLPHLQESFIVLHDIDFAHDCKPIYYINARVGGEVPGSQKGMFPSRDACRNGGIRKFCNVGIDAVDNISIAWPKRVHTNNSAPLAEIIECEGDEVDTNVLHMKAIRPS</sequence>
<accession>A0A197KCR0</accession>
<name>A0A197KCR0_9FUNG</name>
<dbReference type="EMBL" id="KV442016">
    <property type="protein sequence ID" value="OAQ34963.1"/>
    <property type="molecule type" value="Genomic_DNA"/>
</dbReference>